<keyword evidence="3" id="KW-1185">Reference proteome</keyword>
<organism evidence="2 3">
    <name type="scientific">Luteimonas salinilitoris</name>
    <dbReference type="NCBI Taxonomy" id="3237697"/>
    <lineage>
        <taxon>Bacteria</taxon>
        <taxon>Pseudomonadati</taxon>
        <taxon>Pseudomonadota</taxon>
        <taxon>Gammaproteobacteria</taxon>
        <taxon>Lysobacterales</taxon>
        <taxon>Lysobacteraceae</taxon>
        <taxon>Luteimonas</taxon>
    </lineage>
</organism>
<evidence type="ECO:0000313" key="3">
    <source>
        <dbReference type="Proteomes" id="UP001566331"/>
    </source>
</evidence>
<gene>
    <name evidence="2" type="ORF">AB6713_07295</name>
</gene>
<proteinExistence type="predicted"/>
<feature type="signal peptide" evidence="1">
    <location>
        <begin position="1"/>
        <end position="29"/>
    </location>
</feature>
<evidence type="ECO:0000256" key="1">
    <source>
        <dbReference type="SAM" id="SignalP"/>
    </source>
</evidence>
<reference evidence="2 3" key="1">
    <citation type="submission" date="2024-07" db="EMBL/GenBank/DDBJ databases">
        <title>Luteimonas salilacus sp. nov., isolated from the shore soil of Salt Lake in Tibet of China.</title>
        <authorList>
            <person name="Zhang X."/>
            <person name="Li A."/>
        </authorList>
    </citation>
    <scope>NUCLEOTIDE SEQUENCE [LARGE SCALE GENOMIC DNA]</scope>
    <source>
        <strain evidence="2 3">B3-2-R+30</strain>
    </source>
</reference>
<keyword evidence="1" id="KW-0732">Signal</keyword>
<evidence type="ECO:0008006" key="4">
    <source>
        <dbReference type="Google" id="ProtNLM"/>
    </source>
</evidence>
<dbReference type="RefSeq" id="WP_370563583.1">
    <property type="nucleotide sequence ID" value="NZ_JBFWIB010000004.1"/>
</dbReference>
<dbReference type="Proteomes" id="UP001566331">
    <property type="component" value="Unassembled WGS sequence"/>
</dbReference>
<protein>
    <recommendedName>
        <fullName evidence="4">Secreted protein</fullName>
    </recommendedName>
</protein>
<accession>A0ABV4HNX1</accession>
<sequence>MKKPRFRSRLAAFAVAALVLAAASAPVAAAGPLECRLNFSMSGWSAFYKTADGTGTVTCNNGQSLPVRISARGGGITFGKTRIDNGTGNFSGVNNIRDVIGGYATAEAHAGAGKSAKAQVVTKGSISLALAGTGEGWDLGVAFGSFVISER</sequence>
<feature type="chain" id="PRO_5045257448" description="Secreted protein" evidence="1">
    <location>
        <begin position="30"/>
        <end position="151"/>
    </location>
</feature>
<dbReference type="EMBL" id="JBFWIC010000007">
    <property type="protein sequence ID" value="MEZ0474421.1"/>
    <property type="molecule type" value="Genomic_DNA"/>
</dbReference>
<comment type="caution">
    <text evidence="2">The sequence shown here is derived from an EMBL/GenBank/DDBJ whole genome shotgun (WGS) entry which is preliminary data.</text>
</comment>
<name>A0ABV4HNX1_9GAMM</name>
<evidence type="ECO:0000313" key="2">
    <source>
        <dbReference type="EMBL" id="MEZ0474421.1"/>
    </source>
</evidence>